<proteinExistence type="predicted"/>
<dbReference type="Proteomes" id="UP000607645">
    <property type="component" value="Unassembled WGS sequence"/>
</dbReference>
<dbReference type="InterPro" id="IPR017896">
    <property type="entry name" value="4Fe4S_Fe-S-bd"/>
</dbReference>
<dbReference type="EMBL" id="JACOPQ010000004">
    <property type="protein sequence ID" value="MBC5736752.1"/>
    <property type="molecule type" value="Genomic_DNA"/>
</dbReference>
<keyword evidence="3" id="KW-0819">tRNA processing</keyword>
<evidence type="ECO:0000256" key="8">
    <source>
        <dbReference type="ARBA" id="ARBA00023014"/>
    </source>
</evidence>
<evidence type="ECO:0000256" key="7">
    <source>
        <dbReference type="ARBA" id="ARBA00023004"/>
    </source>
</evidence>
<keyword evidence="8" id="KW-0411">Iron-sulfur</keyword>
<keyword evidence="5" id="KW-0671">Queuosine biosynthesis</keyword>
<comment type="caution">
    <text evidence="10">The sequence shown here is derived from an EMBL/GenBank/DDBJ whole genome shotgun (WGS) entry which is preliminary data.</text>
</comment>
<evidence type="ECO:0000313" key="11">
    <source>
        <dbReference type="Proteomes" id="UP000607645"/>
    </source>
</evidence>
<protein>
    <submittedName>
        <fullName evidence="10">DUF1730 domain-containing protein</fullName>
    </submittedName>
</protein>
<keyword evidence="11" id="KW-1185">Reference proteome</keyword>
<dbReference type="InterPro" id="IPR013542">
    <property type="entry name" value="QueG_DUF1730"/>
</dbReference>
<evidence type="ECO:0000259" key="9">
    <source>
        <dbReference type="PROSITE" id="PS51379"/>
    </source>
</evidence>
<dbReference type="AlphaFoldDB" id="A0A8J6JK50"/>
<dbReference type="PANTHER" id="PTHR30002:SF4">
    <property type="entry name" value="EPOXYQUEUOSINE REDUCTASE"/>
    <property type="match status" value="1"/>
</dbReference>
<feature type="domain" description="4Fe-4S ferredoxin-type" evidence="9">
    <location>
        <begin position="143"/>
        <end position="173"/>
    </location>
</feature>
<keyword evidence="2" id="KW-0963">Cytoplasm</keyword>
<dbReference type="GO" id="GO:0046872">
    <property type="term" value="F:metal ion binding"/>
    <property type="evidence" value="ECO:0007669"/>
    <property type="project" value="UniProtKB-KW"/>
</dbReference>
<dbReference type="GO" id="GO:0051539">
    <property type="term" value="F:4 iron, 4 sulfur cluster binding"/>
    <property type="evidence" value="ECO:0007669"/>
    <property type="project" value="UniProtKB-KW"/>
</dbReference>
<evidence type="ECO:0000256" key="6">
    <source>
        <dbReference type="ARBA" id="ARBA00023002"/>
    </source>
</evidence>
<evidence type="ECO:0000313" key="10">
    <source>
        <dbReference type="EMBL" id="MBC5736752.1"/>
    </source>
</evidence>
<evidence type="ECO:0000256" key="1">
    <source>
        <dbReference type="ARBA" id="ARBA00022485"/>
    </source>
</evidence>
<dbReference type="SUPFAM" id="SSF46548">
    <property type="entry name" value="alpha-helical ferredoxin"/>
    <property type="match status" value="1"/>
</dbReference>
<evidence type="ECO:0000256" key="2">
    <source>
        <dbReference type="ARBA" id="ARBA00022490"/>
    </source>
</evidence>
<keyword evidence="1" id="KW-0004">4Fe-4S</keyword>
<accession>A0A8J6JK50</accession>
<dbReference type="InterPro" id="IPR004453">
    <property type="entry name" value="QueG"/>
</dbReference>
<dbReference type="InterPro" id="IPR017900">
    <property type="entry name" value="4Fe4S_Fe_S_CS"/>
</dbReference>
<evidence type="ECO:0000256" key="4">
    <source>
        <dbReference type="ARBA" id="ARBA00022723"/>
    </source>
</evidence>
<keyword evidence="7" id="KW-0408">Iron</keyword>
<keyword evidence="6" id="KW-0560">Oxidoreductase</keyword>
<dbReference type="Pfam" id="PF13484">
    <property type="entry name" value="Fer4_16"/>
    <property type="match status" value="1"/>
</dbReference>
<gene>
    <name evidence="10" type="ORF">H8S62_06975</name>
</gene>
<dbReference type="PANTHER" id="PTHR30002">
    <property type="entry name" value="EPOXYQUEUOSINE REDUCTASE"/>
    <property type="match status" value="1"/>
</dbReference>
<dbReference type="PROSITE" id="PS00198">
    <property type="entry name" value="4FE4S_FER_1"/>
    <property type="match status" value="1"/>
</dbReference>
<dbReference type="Gene3D" id="3.30.70.20">
    <property type="match status" value="1"/>
</dbReference>
<reference evidence="10" key="1">
    <citation type="submission" date="2020-08" db="EMBL/GenBank/DDBJ databases">
        <title>Genome public.</title>
        <authorList>
            <person name="Liu C."/>
            <person name="Sun Q."/>
        </authorList>
    </citation>
    <scope>NUCLEOTIDE SEQUENCE</scope>
    <source>
        <strain evidence="10">NSJ-52</strain>
    </source>
</reference>
<organism evidence="10 11">
    <name type="scientific">Lawsonibacter faecis</name>
    <dbReference type="NCBI Taxonomy" id="2763052"/>
    <lineage>
        <taxon>Bacteria</taxon>
        <taxon>Bacillati</taxon>
        <taxon>Bacillota</taxon>
        <taxon>Clostridia</taxon>
        <taxon>Eubacteriales</taxon>
        <taxon>Oscillospiraceae</taxon>
        <taxon>Lawsonibacter</taxon>
    </lineage>
</organism>
<sequence length="274" mass="29885">MLDAAFDGSGAAAWGCVDFGRIRPDLSTEKRDKVEKLCPNPRTVLVAAFPYFAGETAGNLSVYARGEDYHLVLGRRLNTVCKLLREHYAGYLFVPGVDSSPLPERELAFMAGLGLRGSNGLLILPPYGSYVFLGTILTDAPLEVSTFPPAGVCISCGKCAAACPTAALEGAVFHRERCLSELTQKKGELTGGEEALLRRHPYIWGCDICQTACPYNQGAETALLSPFLTDLVEHLRLSDVSGLSNRQFKEKYGSRAFSWRGPAVLRRNLQLKHD</sequence>
<keyword evidence="4" id="KW-0479">Metal-binding</keyword>
<name>A0A8J6JK50_9FIRM</name>
<dbReference type="PROSITE" id="PS51379">
    <property type="entry name" value="4FE4S_FER_2"/>
    <property type="match status" value="1"/>
</dbReference>
<dbReference type="GO" id="GO:0052693">
    <property type="term" value="F:epoxyqueuosine reductase activity"/>
    <property type="evidence" value="ECO:0007669"/>
    <property type="project" value="TreeGrafter"/>
</dbReference>
<dbReference type="GO" id="GO:0008616">
    <property type="term" value="P:tRNA queuosine(34) biosynthetic process"/>
    <property type="evidence" value="ECO:0007669"/>
    <property type="project" value="UniProtKB-KW"/>
</dbReference>
<evidence type="ECO:0000256" key="3">
    <source>
        <dbReference type="ARBA" id="ARBA00022694"/>
    </source>
</evidence>
<dbReference type="Pfam" id="PF08331">
    <property type="entry name" value="QueG_DUF1730"/>
    <property type="match status" value="1"/>
</dbReference>
<evidence type="ECO:0000256" key="5">
    <source>
        <dbReference type="ARBA" id="ARBA00022785"/>
    </source>
</evidence>